<feature type="domain" description="FAD-binding PCMH-type" evidence="6">
    <location>
        <begin position="62"/>
        <end position="238"/>
    </location>
</feature>
<dbReference type="Proteomes" id="UP001280581">
    <property type="component" value="Unassembled WGS sequence"/>
</dbReference>
<feature type="signal peptide" evidence="5">
    <location>
        <begin position="1"/>
        <end position="19"/>
    </location>
</feature>
<feature type="chain" id="PRO_5042934446" description="FAD-binding PCMH-type domain-containing protein" evidence="5">
    <location>
        <begin position="20"/>
        <end position="491"/>
    </location>
</feature>
<dbReference type="AlphaFoldDB" id="A0AAN6LT38"/>
<evidence type="ECO:0000256" key="4">
    <source>
        <dbReference type="ARBA" id="ARBA00023002"/>
    </source>
</evidence>
<keyword evidence="5" id="KW-0732">Signal</keyword>
<dbReference type="SUPFAM" id="SSF56176">
    <property type="entry name" value="FAD-binding/transporter-associated domain-like"/>
    <property type="match status" value="1"/>
</dbReference>
<dbReference type="InterPro" id="IPR036318">
    <property type="entry name" value="FAD-bd_PCMH-like_sf"/>
</dbReference>
<keyword evidence="3" id="KW-0274">FAD</keyword>
<dbReference type="InterPro" id="IPR006094">
    <property type="entry name" value="Oxid_FAD_bind_N"/>
</dbReference>
<comment type="caution">
    <text evidence="7">The sequence shown here is derived from an EMBL/GenBank/DDBJ whole genome shotgun (WGS) entry which is preliminary data.</text>
</comment>
<evidence type="ECO:0000256" key="1">
    <source>
        <dbReference type="ARBA" id="ARBA00005466"/>
    </source>
</evidence>
<dbReference type="EMBL" id="WVTA01000015">
    <property type="protein sequence ID" value="KAK3201646.1"/>
    <property type="molecule type" value="Genomic_DNA"/>
</dbReference>
<dbReference type="Pfam" id="PF01565">
    <property type="entry name" value="FAD_binding_4"/>
    <property type="match status" value="1"/>
</dbReference>
<dbReference type="InterPro" id="IPR050416">
    <property type="entry name" value="FAD-linked_Oxidoreductase"/>
</dbReference>
<keyword evidence="4" id="KW-0560">Oxidoreductase</keyword>
<dbReference type="Gene3D" id="3.30.465.10">
    <property type="match status" value="1"/>
</dbReference>
<name>A0AAN6LT38_9PLEO</name>
<dbReference type="PANTHER" id="PTHR42973:SF53">
    <property type="entry name" value="FAD-BINDING PCMH-TYPE DOMAIN-CONTAINING PROTEIN-RELATED"/>
    <property type="match status" value="1"/>
</dbReference>
<evidence type="ECO:0000259" key="6">
    <source>
        <dbReference type="PROSITE" id="PS51387"/>
    </source>
</evidence>
<reference evidence="7 8" key="1">
    <citation type="submission" date="2021-02" db="EMBL/GenBank/DDBJ databases">
        <title>Genome assembly of Pseudopithomyces chartarum.</title>
        <authorList>
            <person name="Jauregui R."/>
            <person name="Singh J."/>
            <person name="Voisey C."/>
        </authorList>
    </citation>
    <scope>NUCLEOTIDE SEQUENCE [LARGE SCALE GENOMIC DNA]</scope>
    <source>
        <strain evidence="7 8">AGR01</strain>
    </source>
</reference>
<organism evidence="7 8">
    <name type="scientific">Pseudopithomyces chartarum</name>
    <dbReference type="NCBI Taxonomy" id="1892770"/>
    <lineage>
        <taxon>Eukaryota</taxon>
        <taxon>Fungi</taxon>
        <taxon>Dikarya</taxon>
        <taxon>Ascomycota</taxon>
        <taxon>Pezizomycotina</taxon>
        <taxon>Dothideomycetes</taxon>
        <taxon>Pleosporomycetidae</taxon>
        <taxon>Pleosporales</taxon>
        <taxon>Massarineae</taxon>
        <taxon>Didymosphaeriaceae</taxon>
        <taxon>Pseudopithomyces</taxon>
    </lineage>
</organism>
<evidence type="ECO:0000256" key="5">
    <source>
        <dbReference type="SAM" id="SignalP"/>
    </source>
</evidence>
<comment type="similarity">
    <text evidence="1">Belongs to the oxygen-dependent FAD-linked oxidoreductase family.</text>
</comment>
<dbReference type="GO" id="GO:0016491">
    <property type="term" value="F:oxidoreductase activity"/>
    <property type="evidence" value="ECO:0007669"/>
    <property type="project" value="UniProtKB-KW"/>
</dbReference>
<dbReference type="GO" id="GO:0071949">
    <property type="term" value="F:FAD binding"/>
    <property type="evidence" value="ECO:0007669"/>
    <property type="project" value="InterPro"/>
</dbReference>
<accession>A0AAN6LT38</accession>
<dbReference type="InterPro" id="IPR016166">
    <property type="entry name" value="FAD-bd_PCMH"/>
</dbReference>
<gene>
    <name evidence="7" type="ORF">GRF29_164g122563</name>
</gene>
<dbReference type="InterPro" id="IPR016169">
    <property type="entry name" value="FAD-bd_PCMH_sub2"/>
</dbReference>
<keyword evidence="2" id="KW-0285">Flavoprotein</keyword>
<sequence>MSVSVYLVFLGLSVALSQAQSWQNSNVTCCEALRVDGAQQHVYYPNDTMYQERTESYFSNSAKLHPYCIVQPESTQGVVATVNTLVKNPSCLQTQFSVRSGGGMAWALSNNINNGVTIDLGLMNTTTFNETTRIASIQPGALWGSVYQKLQPYGYTAVGGRSGGVGVGGYILGGGNSFFTNRYGFAADNVKNFEIVLASGEIVNANLEQNSDLYLVLKGGSGSNYGIVTRFDLYAIESRELWGGIAVYDQATTEQQIDAHLAWTDDLSEYPPGSTVLAFKYSKNWGNITIVNFYQDTSGAVAAPAFKKWLDIPARNTSYKTGSHLAVSEGIGLPLDYYNVWFVTTVRNDRRIYKKVVDLHKRLVTEWSAESSDPDFLAELNIQAISTNFYQHGLAHGGNIMGLERLTENAVLILFTAAVRSAELEAKMTEKIKAYGAEIEAFAASVDGLFEWKHLNYAGSFQDPLSSYGAANVAKMRAASVRFQKLVLPKP</sequence>
<evidence type="ECO:0000256" key="3">
    <source>
        <dbReference type="ARBA" id="ARBA00022827"/>
    </source>
</evidence>
<proteinExistence type="inferred from homology"/>
<keyword evidence="8" id="KW-1185">Reference proteome</keyword>
<dbReference type="PANTHER" id="PTHR42973">
    <property type="entry name" value="BINDING OXIDOREDUCTASE, PUTATIVE (AFU_ORTHOLOGUE AFUA_1G17690)-RELATED"/>
    <property type="match status" value="1"/>
</dbReference>
<dbReference type="PROSITE" id="PS51387">
    <property type="entry name" value="FAD_PCMH"/>
    <property type="match status" value="1"/>
</dbReference>
<evidence type="ECO:0000313" key="8">
    <source>
        <dbReference type="Proteomes" id="UP001280581"/>
    </source>
</evidence>
<evidence type="ECO:0000313" key="7">
    <source>
        <dbReference type="EMBL" id="KAK3201646.1"/>
    </source>
</evidence>
<protein>
    <recommendedName>
        <fullName evidence="6">FAD-binding PCMH-type domain-containing protein</fullName>
    </recommendedName>
</protein>
<evidence type="ECO:0000256" key="2">
    <source>
        <dbReference type="ARBA" id="ARBA00022630"/>
    </source>
</evidence>